<evidence type="ECO:0000313" key="2">
    <source>
        <dbReference type="EMBL" id="GAC44335.1"/>
    </source>
</evidence>
<feature type="transmembrane region" description="Helical" evidence="1">
    <location>
        <begin position="254"/>
        <end position="276"/>
    </location>
</feature>
<evidence type="ECO:0000256" key="1">
    <source>
        <dbReference type="SAM" id="Phobius"/>
    </source>
</evidence>
<dbReference type="AlphaFoldDB" id="M9LLX7"/>
<sequence>MAYVQSFFLHLSTQIKKNTIYFTDCSLGHTETEKIIASNLSQIVHDEELYRKHNLIKVNFDVKEKRNKIEIRSIYFIKATGHVIKHPCKHVILLDGEEDTATQKRDGVVSMPFNDRTYEKSKMKNQKGRVCCAGIIGKVGAFILPHGTPTFLQMYAEEMSESNENISWKVMITGILIAVTSFFGVELIKLIFGLFIVASIDLLLSLIPGNVKKGQEKDHKIQAKLLAFASNFLMLLLFVKGGEYLRTFSKEVGFFGLVSAYIHYVVVFWIFSIYFIRCVKYAANANKTKVPKRIKKLFGKDVPS</sequence>
<evidence type="ECO:0000313" key="3">
    <source>
        <dbReference type="Proteomes" id="UP000029453"/>
    </source>
</evidence>
<name>M9LLX7_PAEPP</name>
<protein>
    <submittedName>
        <fullName evidence="2">Uncharacterized protein</fullName>
    </submittedName>
</protein>
<feature type="transmembrane region" description="Helical" evidence="1">
    <location>
        <begin position="166"/>
        <end position="185"/>
    </location>
</feature>
<dbReference type="RefSeq" id="WP_006288150.1">
    <property type="nucleotide sequence ID" value="NZ_BALG01000456.1"/>
</dbReference>
<comment type="caution">
    <text evidence="2">The sequence shown here is derived from an EMBL/GenBank/DDBJ whole genome shotgun (WGS) entry which is preliminary data.</text>
</comment>
<accession>M9LLX7</accession>
<feature type="transmembrane region" description="Helical" evidence="1">
    <location>
        <begin position="223"/>
        <end position="242"/>
    </location>
</feature>
<keyword evidence="1" id="KW-1133">Transmembrane helix</keyword>
<keyword evidence="1" id="KW-0472">Membrane</keyword>
<keyword evidence="3" id="KW-1185">Reference proteome</keyword>
<organism evidence="2 3">
    <name type="scientific">Paenibacillus popilliae ATCC 14706</name>
    <dbReference type="NCBI Taxonomy" id="1212764"/>
    <lineage>
        <taxon>Bacteria</taxon>
        <taxon>Bacillati</taxon>
        <taxon>Bacillota</taxon>
        <taxon>Bacilli</taxon>
        <taxon>Bacillales</taxon>
        <taxon>Paenibacillaceae</taxon>
        <taxon>Paenibacillus</taxon>
    </lineage>
</organism>
<gene>
    <name evidence="2" type="ORF">PPOP_3739</name>
</gene>
<dbReference type="Proteomes" id="UP000029453">
    <property type="component" value="Unassembled WGS sequence"/>
</dbReference>
<keyword evidence="1" id="KW-0812">Transmembrane</keyword>
<dbReference type="OrthoDB" id="2990848at2"/>
<proteinExistence type="predicted"/>
<dbReference type="EMBL" id="BALG01000456">
    <property type="protein sequence ID" value="GAC44335.1"/>
    <property type="molecule type" value="Genomic_DNA"/>
</dbReference>
<reference evidence="2 3" key="1">
    <citation type="submission" date="2012-10" db="EMBL/GenBank/DDBJ databases">
        <title>Draft Genome Sequence of Paenibacillus popilliae ATCC 14706T.</title>
        <authorList>
            <person name="Iiyama K."/>
            <person name="Mori K."/>
            <person name="Mon H."/>
            <person name="Chieda Y."/>
            <person name="Lee J.M."/>
            <person name="Kusakabe T."/>
            <person name="Tashiro K."/>
            <person name="Asano S."/>
            <person name="Yasunaga-Aoki C."/>
            <person name="Shimizu S."/>
        </authorList>
    </citation>
    <scope>NUCLEOTIDE SEQUENCE [LARGE SCALE GENOMIC DNA]</scope>
    <source>
        <strain evidence="2 3">ATCC 14706</strain>
    </source>
</reference>